<organism evidence="2 3">
    <name type="scientific">Pandoravirus japonicus</name>
    <dbReference type="NCBI Taxonomy" id="2823154"/>
    <lineage>
        <taxon>Viruses</taxon>
        <taxon>Pandoravirus</taxon>
    </lineage>
</organism>
<dbReference type="Proteomes" id="UP001253637">
    <property type="component" value="Segment"/>
</dbReference>
<evidence type="ECO:0008006" key="4">
    <source>
        <dbReference type="Google" id="ProtNLM"/>
    </source>
</evidence>
<dbReference type="EMBL" id="LC625835">
    <property type="protein sequence ID" value="BCU03261.1"/>
    <property type="molecule type" value="Genomic_DNA"/>
</dbReference>
<evidence type="ECO:0000256" key="1">
    <source>
        <dbReference type="SAM" id="MobiDB-lite"/>
    </source>
</evidence>
<feature type="region of interest" description="Disordered" evidence="1">
    <location>
        <begin position="1"/>
        <end position="36"/>
    </location>
</feature>
<name>A0A811BSB9_9VIRU</name>
<accession>A0A811BSB9</accession>
<reference evidence="2" key="1">
    <citation type="submission" date="2021-04" db="EMBL/GenBank/DDBJ databases">
        <title>Draft Genome Sequence of Pandoravirus japonicus, Isolated from the Sabaishi River of Niigata, Japan.</title>
        <authorList>
            <person name="Hosokawa N."/>
            <person name="Takahashi H."/>
            <person name="Aoki K."/>
            <person name="Takemura M."/>
        </authorList>
    </citation>
    <scope>NUCLEOTIDE SEQUENCE</scope>
</reference>
<proteinExistence type="predicted"/>
<protein>
    <recommendedName>
        <fullName evidence="4">Ankyrin repeat domain containing protein</fullName>
    </recommendedName>
</protein>
<evidence type="ECO:0000313" key="2">
    <source>
        <dbReference type="EMBL" id="BCU03261.1"/>
    </source>
</evidence>
<sequence>MKRAIAHGTSDGQECQPHDVGRSAKRSRVGGANDGRDGSCDAAAGSSYGPGRACCLQLPPEITLAIAEAIADPRDLAAWVIATGERAPRETWIGAVAFAVREATREPARLVRLVPPEIFSAACKRARPKVVDAWNRCEVLATATPDVAEWICRALPCADLSTKGESLFGSPCDIPPPWGVVAKAAGKSQPPTAVVMVKHLARQGFHPGPILFARLLKKALRAGDARSFARLHKHKPPGVCPCDHRMGRLLLRTDDADTLAAATAVCTYVMEPTTTTIQQAVEARAARILRWLLDEVDHASEWTSAVQNIGTQVLDTALANDDAASIESIRDAGTWARTDDALLIGAGRAGALGVLAWAAGETRAAGPLPAWPSAAPAYGAAHCEDLARSAATFAWLLARPDATRAITPGVMRILIENGHTADVAAVHDAGAALIDRRRACEAALAAGDCPHMLRALMDRGARCGAGAWAVALERGRVKSLAYLKERCGTGRVPEALDRLMPARRLYQYDPVRWVRDNAPEVCVRSAVLAVGARRLGETRSGTSGLRCVCPRCAPPPAANRP</sequence>
<evidence type="ECO:0000313" key="3">
    <source>
        <dbReference type="Proteomes" id="UP001253637"/>
    </source>
</evidence>